<keyword evidence="3" id="KW-1185">Reference proteome</keyword>
<name>A0A5N7MAB2_9HYPH</name>
<dbReference type="RefSeq" id="WP_152708758.1">
    <property type="nucleotide sequence ID" value="NZ_VOSJ01000001.1"/>
</dbReference>
<dbReference type="AlphaFoldDB" id="A0A5N7MAB2"/>
<dbReference type="EMBL" id="VOSK01000001">
    <property type="protein sequence ID" value="MPR23861.1"/>
    <property type="molecule type" value="Genomic_DNA"/>
</dbReference>
<dbReference type="OrthoDB" id="10020748at2"/>
<proteinExistence type="predicted"/>
<gene>
    <name evidence="2" type="ORF">FS320_01150</name>
</gene>
<feature type="region of interest" description="Disordered" evidence="1">
    <location>
        <begin position="335"/>
        <end position="361"/>
    </location>
</feature>
<comment type="caution">
    <text evidence="2">The sequence shown here is derived from an EMBL/GenBank/DDBJ whole genome shotgun (WGS) entry which is preliminary data.</text>
</comment>
<accession>A0A5N7MAB2</accession>
<evidence type="ECO:0000313" key="2">
    <source>
        <dbReference type="EMBL" id="MPR23861.1"/>
    </source>
</evidence>
<reference evidence="2 3" key="1">
    <citation type="journal article" date="2019" name="Syst. Appl. Microbiol.">
        <title>Microvirga tunisiensis sp. nov., a root nodule symbiotic bacterium isolated from Lupinus micranthus and L. luteus grown in Northern Tunisia.</title>
        <authorList>
            <person name="Msaddak A."/>
            <person name="Rejili M."/>
            <person name="Duran D."/>
            <person name="Mars M."/>
            <person name="Palacios J.M."/>
            <person name="Ruiz-Argueso T."/>
            <person name="Rey L."/>
            <person name="Imperial J."/>
        </authorList>
    </citation>
    <scope>NUCLEOTIDE SEQUENCE [LARGE SCALE GENOMIC DNA]</scope>
    <source>
        <strain evidence="2 3">Lmie10</strain>
    </source>
</reference>
<evidence type="ECO:0000256" key="1">
    <source>
        <dbReference type="SAM" id="MobiDB-lite"/>
    </source>
</evidence>
<dbReference type="Proteomes" id="UP000403266">
    <property type="component" value="Unassembled WGS sequence"/>
</dbReference>
<evidence type="ECO:0000313" key="3">
    <source>
        <dbReference type="Proteomes" id="UP000403266"/>
    </source>
</evidence>
<organism evidence="2 3">
    <name type="scientific">Microvirga tunisiensis</name>
    <dbReference type="NCBI Taxonomy" id="2108360"/>
    <lineage>
        <taxon>Bacteria</taxon>
        <taxon>Pseudomonadati</taxon>
        <taxon>Pseudomonadota</taxon>
        <taxon>Alphaproteobacteria</taxon>
        <taxon>Hyphomicrobiales</taxon>
        <taxon>Methylobacteriaceae</taxon>
        <taxon>Microvirga</taxon>
    </lineage>
</organism>
<protein>
    <submittedName>
        <fullName evidence="2">Uncharacterized protein</fullName>
    </submittedName>
</protein>
<sequence length="361" mass="37847">MVDTSKFRESENFEDRTKQDILGEILDTPSRIFNWLMPRGNPDWSHRLGEKIGKAGEEGHHLPMSAHALDFFSNREPMRDSSQLDPFAREMSERLGGKGTMEAKPADVPTSIAPPAGLSQFVPSIASPALDTAAPLAMDALAHRLPSPKLRGLPGLALGAVSLTQQASSGSFDRSALLGMGLSAGAMVGARFVPGLGQALLAYDVADLASQALLGKSLSKTAIGKPISNAVGKLGDVSIDAMSTTLEFVGWSSGAKYLTDTFGSGPAKDQGAPTEGFAMDEGSSFKQELSKSGLINSRSASTSRTQVGFLTDIEIDPAAAAKGTLDDVIGAARKANESGSEYLPAPISPRQMNRSALELGD</sequence>